<dbReference type="Proteomes" id="UP000244906">
    <property type="component" value="Unassembled WGS sequence"/>
</dbReference>
<accession>A0A2V1GTP9</accession>
<evidence type="ECO:0000313" key="5">
    <source>
        <dbReference type="Proteomes" id="UP000244906"/>
    </source>
</evidence>
<feature type="coiled-coil region" evidence="1">
    <location>
        <begin position="603"/>
        <end position="684"/>
    </location>
</feature>
<evidence type="ECO:0000313" key="4">
    <source>
        <dbReference type="EMBL" id="PVZ65442.1"/>
    </source>
</evidence>
<sequence length="1778" mass="199966">MSETVLGQQPQTDLVDGADDRDDGLGLSVAASGAWDLLNKRLQQQATKLREHSEKLNQSRSDAFGQQEMNLLGRVRVRTEHNCIPRDMARVGDMLMLGFNVQLGLKKNTEVSDVFALYKLVQTEQGHEIELYQDHSFLDDSVFVDDFNELFSYYKEARLLQFHKLHDKVLAVFQIGARLSDIRVFRWLRSSDPENKQLKYIDNRGERDLPTPPAHDFEWTATTRESQELGRYPHINILDTIFVETINGQLTIKIENNTEDGQGIYREPVNDEHQSLDDAEIFYAKVGQLILLKIRPYREDDFRYLIYNCLTRDVQRFDEIGQSCVSLPEDHGIIFPGGYSLQGGDCRRFSDIPDGLVFERALRSPNGEDVLYFFHEQQQGISALFSYNLIEKSLQTPLFGHGYGLFEDGLMVIFRAENDQPSRVHPMQIWHTPFYADTHETGETVSGVMGRIGNAELVRGISELFGLCRSARRGSSGDTLADQKAVSTEHYHGLLNDARKLLDNFHWLGEAELVAAESTNLADQVRNLSAASEKLLDEYEKARAIREKAQKALSDASAKIDQLFSQLRSRPPKSPQELVDSLDQMRQLGGHLITLQEQRYIDLAALEQLQQQLEKQQAQQEKQTIAALSADDAFADWNQSITDLEQQITAAEKLLELEQVQKDLEKVNQQLQLVNEMMAGLEVADPEKRSKILEALSEVWGKLNQLRAIARKRGKSIGAEEAAGEFSARFRLLEQTVESALEQAETPADCDQQQAGVMAQLEELESRFADHDEFLSDLIVRREEMLGLFQTRRQSLVEARQRRADNLKKAAERIFQSIAQKSEKFDTADALNAWFSGDAMVHKLRGLIDQMRQLEAVVLADELSGKLNSARDQALRSLRDRSDLFEDGGRIIKLGDYKFNVNTRPMELTLIRQNDQLKFHLTGSDYYEKLAKHYSTLAESDHLYADQPLVSENAEVARAEYLVAEIIDAAEKQTHSLTLPGLEQALSEGELLSQVSKFASKRYQDSYAKGIHDHDACKILEQLLPLRANAGLLRFAPLPRALAQLWWMQQSRSDQQQWLIEAANASRMQLLFNARSAVESLQLKLQQSIEIQLNHLGGESQGYPLVLARDAAAWLIAEFAVDASGNQRLEFTTSELAQQLAEQLQQQLAAAKQQSAFKDLLKSLSINQQFIVASQWLGALIGAQDSIDDGSTANRYIAEAAVLLIDESKLNRRVWPMQSQVSVDGLLSEHSTIKNGQLSLAVDEFEQRLNHFRFQLVPGFKGYQKQRQKALSDRREALKLEEYQAKPMSGFVRNKLINQVYLPLVGANLAKQLGAAGGNSNSDRSGLLLLISPPGYGKTTLVEYIASRLGLVFIKVNGPALGHKTTSLDPALAPDSGAARELERLNLALAMGNNVMLVVDDIQHTHPEFLQKFISLCDGTRRIEGVINGEPRTFDMRGKRFCVVMAGNPYTESGEAFSIPDMLANRADIYNLGDLVGGSENAFSLSYVENALASNEVLRPLVNRDMADIYLLIDLARGEAISTDDLGHEYAAAELDEITGVLKKLLRVQQVLLAVNQQYIASAAQDDRYREEPPFRLQGSYRNMARLSEKVSAVMNDQELEQLIDDHYKGEAQTLTTGAEENVLKLKQLRGVLTEVESLRWGEICSEYKRLRTLGDQDDPTAQAVSQLSVIASQLQKMSNIDNGSAEISREISQLKQQLQHISEVDFATVLSQSFAHSRPNVEVINQPQPGIDKVLQALANTIETSLLPVVKAMDHKLKMDHDIWQRVKKIGDDLQQN</sequence>
<feature type="coiled-coil region" evidence="1">
    <location>
        <begin position="525"/>
        <end position="566"/>
    </location>
</feature>
<dbReference type="InterPro" id="IPR057224">
    <property type="entry name" value="DUF7902"/>
</dbReference>
<gene>
    <name evidence="4" type="ORF">DC094_18345</name>
</gene>
<evidence type="ECO:0000259" key="3">
    <source>
        <dbReference type="SMART" id="SM00382"/>
    </source>
</evidence>
<organism evidence="4 5">
    <name type="scientific">Pelagibaculum spongiae</name>
    <dbReference type="NCBI Taxonomy" id="2080658"/>
    <lineage>
        <taxon>Bacteria</taxon>
        <taxon>Pseudomonadati</taxon>
        <taxon>Pseudomonadota</taxon>
        <taxon>Gammaproteobacteria</taxon>
        <taxon>Oceanospirillales</taxon>
        <taxon>Pelagibaculum</taxon>
    </lineage>
</organism>
<dbReference type="SUPFAM" id="SSF52540">
    <property type="entry name" value="P-loop containing nucleoside triphosphate hydrolases"/>
    <property type="match status" value="1"/>
</dbReference>
<dbReference type="InterPro" id="IPR003593">
    <property type="entry name" value="AAA+_ATPase"/>
</dbReference>
<dbReference type="Pfam" id="PF25472">
    <property type="entry name" value="DUF7902"/>
    <property type="match status" value="1"/>
</dbReference>
<dbReference type="InterPro" id="IPR020958">
    <property type="entry name" value="DUF3686"/>
</dbReference>
<proteinExistence type="predicted"/>
<feature type="region of interest" description="Disordered" evidence="2">
    <location>
        <begin position="1"/>
        <end position="20"/>
    </location>
</feature>
<keyword evidence="1" id="KW-0175">Coiled coil</keyword>
<dbReference type="Pfam" id="PF12458">
    <property type="entry name" value="DUF3686"/>
    <property type="match status" value="1"/>
</dbReference>
<dbReference type="InterPro" id="IPR027417">
    <property type="entry name" value="P-loop_NTPase"/>
</dbReference>
<dbReference type="OrthoDB" id="9814769at2"/>
<dbReference type="SMART" id="SM00382">
    <property type="entry name" value="AAA"/>
    <property type="match status" value="1"/>
</dbReference>
<feature type="compositionally biased region" description="Polar residues" evidence="2">
    <location>
        <begin position="1"/>
        <end position="12"/>
    </location>
</feature>
<protein>
    <submittedName>
        <fullName evidence="4">DNA repair protein</fullName>
    </submittedName>
</protein>
<dbReference type="RefSeq" id="WP_116688578.1">
    <property type="nucleotide sequence ID" value="NZ_CAWNYD010000010.1"/>
</dbReference>
<evidence type="ECO:0000256" key="2">
    <source>
        <dbReference type="SAM" id="MobiDB-lite"/>
    </source>
</evidence>
<name>A0A2V1GTP9_9GAMM</name>
<dbReference type="GO" id="GO:0016887">
    <property type="term" value="F:ATP hydrolysis activity"/>
    <property type="evidence" value="ECO:0007669"/>
    <property type="project" value="InterPro"/>
</dbReference>
<dbReference type="InterPro" id="IPR049945">
    <property type="entry name" value="AAA_22"/>
</dbReference>
<dbReference type="Pfam" id="PF13401">
    <property type="entry name" value="AAA_22"/>
    <property type="match status" value="1"/>
</dbReference>
<comment type="caution">
    <text evidence="4">The sequence shown here is derived from an EMBL/GenBank/DDBJ whole genome shotgun (WGS) entry which is preliminary data.</text>
</comment>
<feature type="domain" description="AAA+ ATPase" evidence="3">
    <location>
        <begin position="1324"/>
        <end position="1473"/>
    </location>
</feature>
<evidence type="ECO:0000256" key="1">
    <source>
        <dbReference type="SAM" id="Coils"/>
    </source>
</evidence>
<reference evidence="4 5" key="1">
    <citation type="submission" date="2018-04" db="EMBL/GenBank/DDBJ databases">
        <title>Thalassorhabdus spongiae gen. nov., sp. nov., isolated from a marine sponge in South-West Iceland.</title>
        <authorList>
            <person name="Knobloch S."/>
            <person name="Daussin A."/>
            <person name="Johannsson R."/>
            <person name="Marteinsson V.T."/>
        </authorList>
    </citation>
    <scope>NUCLEOTIDE SEQUENCE [LARGE SCALE GENOMIC DNA]</scope>
    <source>
        <strain evidence="4 5">Hp12</strain>
    </source>
</reference>
<dbReference type="Gene3D" id="3.40.50.300">
    <property type="entry name" value="P-loop containing nucleotide triphosphate hydrolases"/>
    <property type="match status" value="1"/>
</dbReference>
<keyword evidence="5" id="KW-1185">Reference proteome</keyword>
<dbReference type="EMBL" id="QDDL01000010">
    <property type="protein sequence ID" value="PVZ65442.1"/>
    <property type="molecule type" value="Genomic_DNA"/>
</dbReference>